<accession>F7R013</accession>
<organism evidence="1 2">
    <name type="scientific">Ligilactobacillus ruminis SPM0211</name>
    <dbReference type="NCBI Taxonomy" id="1040964"/>
    <lineage>
        <taxon>Bacteria</taxon>
        <taxon>Bacillati</taxon>
        <taxon>Bacillota</taxon>
        <taxon>Bacilli</taxon>
        <taxon>Lactobacillales</taxon>
        <taxon>Lactobacillaceae</taxon>
        <taxon>Ligilactobacillus</taxon>
    </lineage>
</organism>
<sequence>MEGDCHVYAKNRIKFAINRKSDPVSRFEAEFFPDLFLVP</sequence>
<dbReference type="EMBL" id="AFOJ01000004">
    <property type="protein sequence ID" value="EGM52577.1"/>
    <property type="molecule type" value="Genomic_DNA"/>
</dbReference>
<evidence type="ECO:0000313" key="2">
    <source>
        <dbReference type="Proteomes" id="UP000002971"/>
    </source>
</evidence>
<dbReference type="Proteomes" id="UP000002971">
    <property type="component" value="Unassembled WGS sequence"/>
</dbReference>
<name>F7R013_9LACO</name>
<reference evidence="1 2" key="1">
    <citation type="journal article" date="2011" name="J. Bacteriol.">
        <title>Genome Sequence of Lactobacillus ruminis SPM0211, Isolated from a Fecal Sample from a Healthy Korean.</title>
        <authorList>
            <person name="Lee S."/>
            <person name="Cho Y.J."/>
            <person name="Lee A.H."/>
            <person name="Chun J."/>
            <person name="Ha N.J."/>
            <person name="Ko G."/>
        </authorList>
    </citation>
    <scope>NUCLEOTIDE SEQUENCE [LARGE SCALE GENOMIC DNA]</scope>
    <source>
        <strain evidence="1 2">SPM0211</strain>
    </source>
</reference>
<evidence type="ECO:0000313" key="1">
    <source>
        <dbReference type="EMBL" id="EGM52577.1"/>
    </source>
</evidence>
<comment type="caution">
    <text evidence="1">The sequence shown here is derived from an EMBL/GenBank/DDBJ whole genome shotgun (WGS) entry which is preliminary data.</text>
</comment>
<protein>
    <submittedName>
        <fullName evidence="1">Uncharacterized protein</fullName>
    </submittedName>
</protein>
<proteinExistence type="predicted"/>
<gene>
    <name evidence="1" type="ORF">LRU_01021</name>
</gene>
<dbReference type="AlphaFoldDB" id="F7R013"/>